<sequence length="50" mass="6119">MINIKCVNFLATINLDGAKVVFFLNRQHYFVEKILFFFKLRVFFFLNDHF</sequence>
<accession>G6AJ41</accession>
<gene>
    <name evidence="1" type="ORF">HMPREF9138_02118</name>
</gene>
<evidence type="ECO:0000313" key="1">
    <source>
        <dbReference type="EMBL" id="EHG15245.1"/>
    </source>
</evidence>
<name>G6AJ41_9BACT</name>
<dbReference type="AlphaFoldDB" id="G6AJ41"/>
<dbReference type="HOGENOM" id="CLU_3121175_0_0_10"/>
<comment type="caution">
    <text evidence="1">The sequence shown here is derived from an EMBL/GenBank/DDBJ whole genome shotgun (WGS) entry which is preliminary data.</text>
</comment>
<keyword evidence="2" id="KW-1185">Reference proteome</keyword>
<dbReference type="Proteomes" id="UP000004597">
    <property type="component" value="Unassembled WGS sequence"/>
</dbReference>
<protein>
    <submittedName>
        <fullName evidence="1">Uncharacterized protein</fullName>
    </submittedName>
</protein>
<proteinExistence type="predicted"/>
<evidence type="ECO:0000313" key="2">
    <source>
        <dbReference type="Proteomes" id="UP000004597"/>
    </source>
</evidence>
<organism evidence="1 2">
    <name type="scientific">Prevotella histicola F0411</name>
    <dbReference type="NCBI Taxonomy" id="857291"/>
    <lineage>
        <taxon>Bacteria</taxon>
        <taxon>Pseudomonadati</taxon>
        <taxon>Bacteroidota</taxon>
        <taxon>Bacteroidia</taxon>
        <taxon>Bacteroidales</taxon>
        <taxon>Prevotellaceae</taxon>
        <taxon>Prevotella</taxon>
    </lineage>
</organism>
<reference evidence="1 2" key="1">
    <citation type="submission" date="2011-10" db="EMBL/GenBank/DDBJ databases">
        <title>The Genome Sequence of Prevotella histicola F0411.</title>
        <authorList>
            <consortium name="The Broad Institute Genome Sequencing Platform"/>
            <person name="Earl A."/>
            <person name="Ward D."/>
            <person name="Feldgarden M."/>
            <person name="Gevers D."/>
            <person name="Izard J."/>
            <person name="Ganesan A."/>
            <person name="Blanton J.M."/>
            <person name="Baranova O.V."/>
            <person name="Tanner A.C."/>
            <person name="Mathney J.M.J."/>
            <person name="Dewhirst F.E."/>
            <person name="Young S.K."/>
            <person name="Zeng Q."/>
            <person name="Gargeya S."/>
            <person name="Fitzgerald M."/>
            <person name="Haas B."/>
            <person name="Abouelleil A."/>
            <person name="Alvarado L."/>
            <person name="Arachchi H.M."/>
            <person name="Berlin A."/>
            <person name="Brown A."/>
            <person name="Chapman S.B."/>
            <person name="Chen Z."/>
            <person name="Dunbar C."/>
            <person name="Freedman E."/>
            <person name="Gearin G."/>
            <person name="Gellesch M."/>
            <person name="Goldberg J."/>
            <person name="Griggs A."/>
            <person name="Gujja S."/>
            <person name="Heiman D."/>
            <person name="Howarth C."/>
            <person name="Larson L."/>
            <person name="Lui A."/>
            <person name="MacDonald P.J.P."/>
            <person name="Montmayeur A."/>
            <person name="Murphy C."/>
            <person name="Neiman D."/>
            <person name="Pearson M."/>
            <person name="Priest M."/>
            <person name="Roberts A."/>
            <person name="Saif S."/>
            <person name="Shea T."/>
            <person name="Shenoy N."/>
            <person name="Sisk P."/>
            <person name="Stolte C."/>
            <person name="Sykes S."/>
            <person name="Wortman J."/>
            <person name="Nusbaum C."/>
            <person name="Birren B."/>
        </authorList>
    </citation>
    <scope>NUCLEOTIDE SEQUENCE [LARGE SCALE GENOMIC DNA]</scope>
    <source>
        <strain evidence="1 2">F0411</strain>
    </source>
</reference>
<dbReference type="EMBL" id="AFXP01000024">
    <property type="protein sequence ID" value="EHG15245.1"/>
    <property type="molecule type" value="Genomic_DNA"/>
</dbReference>